<evidence type="ECO:0008006" key="3">
    <source>
        <dbReference type="Google" id="ProtNLM"/>
    </source>
</evidence>
<dbReference type="RefSeq" id="WP_345137415.1">
    <property type="nucleotide sequence ID" value="NZ_BAABAT010000041.1"/>
</dbReference>
<protein>
    <recommendedName>
        <fullName evidence="3">Lipoprotein LpqB beta-propeller domain-containing protein</fullName>
    </recommendedName>
</protein>
<reference evidence="2" key="1">
    <citation type="journal article" date="2019" name="Int. J. Syst. Evol. Microbiol.">
        <title>The Global Catalogue of Microorganisms (GCM) 10K type strain sequencing project: providing services to taxonomists for standard genome sequencing and annotation.</title>
        <authorList>
            <consortium name="The Broad Institute Genomics Platform"/>
            <consortium name="The Broad Institute Genome Sequencing Center for Infectious Disease"/>
            <person name="Wu L."/>
            <person name="Ma J."/>
        </authorList>
    </citation>
    <scope>NUCLEOTIDE SEQUENCE [LARGE SCALE GENOMIC DNA]</scope>
    <source>
        <strain evidence="2">JCM 17441</strain>
    </source>
</reference>
<evidence type="ECO:0000313" key="2">
    <source>
        <dbReference type="Proteomes" id="UP001500620"/>
    </source>
</evidence>
<dbReference type="Proteomes" id="UP001500620">
    <property type="component" value="Unassembled WGS sequence"/>
</dbReference>
<accession>A0ABP8DNW1</accession>
<sequence length="370" mass="38984">MPGERRATAIRTIAMVVALLVGGWLVVSGPPRPGRSAPAQLVLRQAWPGAAVSDTPGSLPDGAPFVPALYLDATTSVGVAPTPDGTAQRVVLRAGDRVRELQRVEQARFPRFAGFTRAGDDLVWAESTATATQPLTHRLWRASRAGDAAAVPLTADTGDAELLGAEHDLVVHDGRVYWAATAPDGTDTQVRSVAVSGGPVTVTPVDGAYELSAWPWLQTATNVRQGGGRQELRNLDTGQRITIVRSPAETVDCGPAWCRSIVSAGTGGDTGYDVLRPDGTGRRRVGGVGTFPAVPEVALLDRFEAVTQAGTRDAFDASRRLALVDLTTGRLVTVADGVDQVMARDHTLWWSTGARPAAAWHSLDLSTLAP</sequence>
<organism evidence="1 2">
    <name type="scientific">Dactylosporangium darangshiense</name>
    <dbReference type="NCBI Taxonomy" id="579108"/>
    <lineage>
        <taxon>Bacteria</taxon>
        <taxon>Bacillati</taxon>
        <taxon>Actinomycetota</taxon>
        <taxon>Actinomycetes</taxon>
        <taxon>Micromonosporales</taxon>
        <taxon>Micromonosporaceae</taxon>
        <taxon>Dactylosporangium</taxon>
    </lineage>
</organism>
<dbReference type="EMBL" id="BAABAT010000041">
    <property type="protein sequence ID" value="GAA4260523.1"/>
    <property type="molecule type" value="Genomic_DNA"/>
</dbReference>
<name>A0ABP8DNW1_9ACTN</name>
<evidence type="ECO:0000313" key="1">
    <source>
        <dbReference type="EMBL" id="GAA4260523.1"/>
    </source>
</evidence>
<keyword evidence="2" id="KW-1185">Reference proteome</keyword>
<gene>
    <name evidence="1" type="ORF">GCM10022255_089460</name>
</gene>
<proteinExistence type="predicted"/>
<comment type="caution">
    <text evidence="1">The sequence shown here is derived from an EMBL/GenBank/DDBJ whole genome shotgun (WGS) entry which is preliminary data.</text>
</comment>